<dbReference type="AlphaFoldDB" id="K8EB86"/>
<evidence type="ECO:0000313" key="4">
    <source>
        <dbReference type="Proteomes" id="UP000198341"/>
    </source>
</evidence>
<evidence type="ECO:0000259" key="2">
    <source>
        <dbReference type="Pfam" id="PF00582"/>
    </source>
</evidence>
<feature type="domain" description="UspA" evidence="2">
    <location>
        <begin position="180"/>
        <end position="213"/>
    </location>
</feature>
<dbReference type="Gene3D" id="3.40.50.620">
    <property type="entry name" value="HUPs"/>
    <property type="match status" value="2"/>
</dbReference>
<dbReference type="InterPro" id="IPR006016">
    <property type="entry name" value="UspA"/>
</dbReference>
<dbReference type="EMBL" id="FO082277">
    <property type="protein sequence ID" value="CCO15187.1"/>
    <property type="molecule type" value="Genomic_DNA"/>
</dbReference>
<dbReference type="InterPro" id="IPR014729">
    <property type="entry name" value="Rossmann-like_a/b/a_fold"/>
</dbReference>
<organism evidence="3 4">
    <name type="scientific">Bathycoccus prasinos</name>
    <dbReference type="NCBI Taxonomy" id="41875"/>
    <lineage>
        <taxon>Eukaryota</taxon>
        <taxon>Viridiplantae</taxon>
        <taxon>Chlorophyta</taxon>
        <taxon>Mamiellophyceae</taxon>
        <taxon>Mamiellales</taxon>
        <taxon>Bathycoccaceae</taxon>
        <taxon>Bathycoccus</taxon>
    </lineage>
</organism>
<dbReference type="RefSeq" id="XP_007514947.1">
    <property type="nucleotide sequence ID" value="XM_007514885.1"/>
</dbReference>
<evidence type="ECO:0000313" key="3">
    <source>
        <dbReference type="EMBL" id="CCO15187.1"/>
    </source>
</evidence>
<keyword evidence="4" id="KW-1185">Reference proteome</keyword>
<proteinExistence type="predicted"/>
<name>K8EB86_9CHLO</name>
<gene>
    <name evidence="3" type="ORF">Bathy02g04920</name>
</gene>
<sequence length="433" mass="47830">MSSSSQNDGIVNVLIALGPLSQDDVNCSIIEYFSRHLASPKVKAFVFSYCPQSPHTANEKEELSLDAETKRKGCRKAPVSVLDDARLKKKVVDVPGASLEKTLVPEFMPLGGKLRASLFALESGANVNAIEVFEVDPESGFPHAAAAIQGICDGAFAKKSSALPGERKEEPEPAFFVPRPDYVLMGTHGKSLLERFVVGSVATNVLHNVDVPSIFYRQNVEFKEKPVAGVKTEGEAYQKYAVETPPKGEGEEGEKREADQQQQQQRNVVLLGICGTQSSIDVVKFYVKKLARENDDVILAHVPMKEQTMRSKHVTQSDVTLNLETCKKLVEVFVKDNKCEETFRLRDVINLGTKTNKTSPRVLDPREQLVEAAKGFGATMLLVGRSAFGDQNLFGKMFYVGTLPLFCTQYSPCPVCVYNPPREERKAKSYQSF</sequence>
<feature type="compositionally biased region" description="Basic and acidic residues" evidence="1">
    <location>
        <begin position="246"/>
        <end position="259"/>
    </location>
</feature>
<dbReference type="KEGG" id="bpg:Bathy02g04920"/>
<dbReference type="Pfam" id="PF00582">
    <property type="entry name" value="Usp"/>
    <property type="match status" value="1"/>
</dbReference>
<dbReference type="PANTHER" id="PTHR31964">
    <property type="entry name" value="ADENINE NUCLEOTIDE ALPHA HYDROLASES-LIKE SUPERFAMILY PROTEIN"/>
    <property type="match status" value="1"/>
</dbReference>
<accession>K8EB86</accession>
<feature type="region of interest" description="Disordered" evidence="1">
    <location>
        <begin position="243"/>
        <end position="262"/>
    </location>
</feature>
<dbReference type="SUPFAM" id="SSF52402">
    <property type="entry name" value="Adenine nucleotide alpha hydrolases-like"/>
    <property type="match status" value="1"/>
</dbReference>
<protein>
    <recommendedName>
        <fullName evidence="2">UspA domain-containing protein</fullName>
    </recommendedName>
</protein>
<evidence type="ECO:0000256" key="1">
    <source>
        <dbReference type="SAM" id="MobiDB-lite"/>
    </source>
</evidence>
<reference evidence="3 4" key="1">
    <citation type="submission" date="2011-10" db="EMBL/GenBank/DDBJ databases">
        <authorList>
            <person name="Genoscope - CEA"/>
        </authorList>
    </citation>
    <scope>NUCLEOTIDE SEQUENCE [LARGE SCALE GENOMIC DNA]</scope>
    <source>
        <strain evidence="3 4">RCC 1105</strain>
    </source>
</reference>
<dbReference type="Proteomes" id="UP000198341">
    <property type="component" value="Chromosome 2"/>
</dbReference>
<dbReference type="GeneID" id="19017605"/>
<dbReference type="PANTHER" id="PTHR31964:SF113">
    <property type="entry name" value="USPA DOMAIN-CONTAINING PROTEIN"/>
    <property type="match status" value="1"/>
</dbReference>